<gene>
    <name evidence="1" type="ORF">Pan97_24970</name>
</gene>
<accession>A0A518C8B5</accession>
<name>A0A518C8B5_9BACT</name>
<evidence type="ECO:0000313" key="2">
    <source>
        <dbReference type="Proteomes" id="UP000318626"/>
    </source>
</evidence>
<evidence type="ECO:0000313" key="1">
    <source>
        <dbReference type="EMBL" id="QDU75465.1"/>
    </source>
</evidence>
<protein>
    <submittedName>
        <fullName evidence="1">Uncharacterized protein</fullName>
    </submittedName>
</protein>
<dbReference type="Proteomes" id="UP000318626">
    <property type="component" value="Chromosome"/>
</dbReference>
<proteinExistence type="predicted"/>
<organism evidence="1 2">
    <name type="scientific">Bremerella volcania</name>
    <dbReference type="NCBI Taxonomy" id="2527984"/>
    <lineage>
        <taxon>Bacteria</taxon>
        <taxon>Pseudomonadati</taxon>
        <taxon>Planctomycetota</taxon>
        <taxon>Planctomycetia</taxon>
        <taxon>Pirellulales</taxon>
        <taxon>Pirellulaceae</taxon>
        <taxon>Bremerella</taxon>
    </lineage>
</organism>
<dbReference type="EMBL" id="CP036289">
    <property type="protein sequence ID" value="QDU75465.1"/>
    <property type="molecule type" value="Genomic_DNA"/>
</dbReference>
<sequence length="227" mass="25861">MKIFMTEFNFREALKAAIDQLRSEGVPNGFIELHNSGYISSREVKDNIFRHCVSDNSFTGLIQKIEKHPESWVRDIAEDLKDTLQRIRDRITDLDEIERSSPLKPGARIFLTGGYEHPEPWWLAGRDGYWGTFVRFAPASEGAMPIAFVKLDQEIHRIEAVGTRHEGVCALLRLTGVAAKWESSGTVTIHVVQEFPQDVATFYDEHPFGTELEWGATYQLKTLAHET</sequence>
<dbReference type="KEGG" id="bvo:Pan97_24970"/>
<dbReference type="AlphaFoldDB" id="A0A518C8B5"/>
<keyword evidence="2" id="KW-1185">Reference proteome</keyword>
<reference evidence="2" key="1">
    <citation type="submission" date="2019-02" db="EMBL/GenBank/DDBJ databases">
        <title>Deep-cultivation of Planctomycetes and their phenomic and genomic characterization uncovers novel biology.</title>
        <authorList>
            <person name="Wiegand S."/>
            <person name="Jogler M."/>
            <person name="Boedeker C."/>
            <person name="Pinto D."/>
            <person name="Vollmers J."/>
            <person name="Rivas-Marin E."/>
            <person name="Kohn T."/>
            <person name="Peeters S.H."/>
            <person name="Heuer A."/>
            <person name="Rast P."/>
            <person name="Oberbeckmann S."/>
            <person name="Bunk B."/>
            <person name="Jeske O."/>
            <person name="Meyerdierks A."/>
            <person name="Storesund J.E."/>
            <person name="Kallscheuer N."/>
            <person name="Luecker S."/>
            <person name="Lage O.M."/>
            <person name="Pohl T."/>
            <person name="Merkel B.J."/>
            <person name="Hornburger P."/>
            <person name="Mueller R.-W."/>
            <person name="Bruemmer F."/>
            <person name="Labrenz M."/>
            <person name="Spormann A.M."/>
            <person name="Op den Camp H."/>
            <person name="Overmann J."/>
            <person name="Amann R."/>
            <person name="Jetten M.S.M."/>
            <person name="Mascher T."/>
            <person name="Medema M.H."/>
            <person name="Devos D.P."/>
            <person name="Kaster A.-K."/>
            <person name="Ovreas L."/>
            <person name="Rohde M."/>
            <person name="Galperin M.Y."/>
            <person name="Jogler C."/>
        </authorList>
    </citation>
    <scope>NUCLEOTIDE SEQUENCE [LARGE SCALE GENOMIC DNA]</scope>
    <source>
        <strain evidence="2">Pan97</strain>
    </source>
</reference>